<evidence type="ECO:0000256" key="1">
    <source>
        <dbReference type="SAM" id="MobiDB-lite"/>
    </source>
</evidence>
<keyword evidence="3" id="KW-1185">Reference proteome</keyword>
<dbReference type="AlphaFoldDB" id="A0AAD1IQ24"/>
<organism evidence="2 3">
    <name type="scientific">Mycolicibacterium litorale</name>
    <dbReference type="NCBI Taxonomy" id="758802"/>
    <lineage>
        <taxon>Bacteria</taxon>
        <taxon>Bacillati</taxon>
        <taxon>Actinomycetota</taxon>
        <taxon>Actinomycetes</taxon>
        <taxon>Mycobacteriales</taxon>
        <taxon>Mycobacteriaceae</taxon>
        <taxon>Mycolicibacterium</taxon>
    </lineage>
</organism>
<evidence type="ECO:0000313" key="3">
    <source>
        <dbReference type="Proteomes" id="UP000466607"/>
    </source>
</evidence>
<name>A0AAD1IQ24_9MYCO</name>
<evidence type="ECO:0000313" key="2">
    <source>
        <dbReference type="EMBL" id="BBY19189.1"/>
    </source>
</evidence>
<sequence length="197" mass="21479">MTFTLSQNAGEAYAYPGFEEAVPDNGSELWVTRPALDVPSKTPSVGNVTRHILSMDRTNDEVAAVVCSYNYRVATETEDRSYRSVARAGPKDERGISVTRVGLTGPSPSMPPQAGPRPDPVDDVFGAWRVRGMLTYWRVGDPGFAEAWPSYEADRQKCVDKAPDPPAVRAEIIDGTHPRDFFPTAPASPGWPEAPSQ</sequence>
<proteinExistence type="predicted"/>
<dbReference type="RefSeq" id="WP_134056854.1">
    <property type="nucleotide sequence ID" value="NZ_AP022586.1"/>
</dbReference>
<dbReference type="Proteomes" id="UP000466607">
    <property type="component" value="Chromosome"/>
</dbReference>
<dbReference type="EMBL" id="AP022586">
    <property type="protein sequence ID" value="BBY19189.1"/>
    <property type="molecule type" value="Genomic_DNA"/>
</dbReference>
<protein>
    <submittedName>
        <fullName evidence="2">Uncharacterized protein</fullName>
    </submittedName>
</protein>
<accession>A0AAD1IQ24</accession>
<reference evidence="2 3" key="1">
    <citation type="journal article" date="2019" name="Emerg. Microbes Infect.">
        <title>Comprehensive subspecies identification of 175 nontuberculous mycobacteria species based on 7547 genomic profiles.</title>
        <authorList>
            <person name="Matsumoto Y."/>
            <person name="Kinjo T."/>
            <person name="Motooka D."/>
            <person name="Nabeya D."/>
            <person name="Jung N."/>
            <person name="Uechi K."/>
            <person name="Horii T."/>
            <person name="Iida T."/>
            <person name="Fujita J."/>
            <person name="Nakamura S."/>
        </authorList>
    </citation>
    <scope>NUCLEOTIDE SEQUENCE [LARGE SCALE GENOMIC DNA]</scope>
    <source>
        <strain evidence="2 3">JCM 17423</strain>
    </source>
</reference>
<feature type="region of interest" description="Disordered" evidence="1">
    <location>
        <begin position="173"/>
        <end position="197"/>
    </location>
</feature>
<gene>
    <name evidence="2" type="ORF">MLIT_47810</name>
</gene>